<dbReference type="InterPro" id="IPR014127">
    <property type="entry name" value="CHP02757"/>
</dbReference>
<organism evidence="1 2">
    <name type="scientific">Mucilaginibacter pallidiroseus</name>
    <dbReference type="NCBI Taxonomy" id="2599295"/>
    <lineage>
        <taxon>Bacteria</taxon>
        <taxon>Pseudomonadati</taxon>
        <taxon>Bacteroidota</taxon>
        <taxon>Sphingobacteriia</taxon>
        <taxon>Sphingobacteriales</taxon>
        <taxon>Sphingobacteriaceae</taxon>
        <taxon>Mucilaginibacter</taxon>
    </lineage>
</organism>
<evidence type="ECO:0000313" key="1">
    <source>
        <dbReference type="EMBL" id="TWR28806.1"/>
    </source>
</evidence>
<name>A0A563UBV5_9SPHI</name>
<dbReference type="EMBL" id="VOEJ01000005">
    <property type="protein sequence ID" value="TWR28806.1"/>
    <property type="molecule type" value="Genomic_DNA"/>
</dbReference>
<proteinExistence type="predicted"/>
<dbReference type="AlphaFoldDB" id="A0A563UBV5"/>
<protein>
    <submittedName>
        <fullName evidence="1">TIGR02757 family protein</fullName>
    </submittedName>
</protein>
<accession>A0A563UBV5</accession>
<dbReference type="RefSeq" id="WP_146381991.1">
    <property type="nucleotide sequence ID" value="NZ_VOEJ01000005.1"/>
</dbReference>
<dbReference type="Pfam" id="PF09674">
    <property type="entry name" value="DUF2400"/>
    <property type="match status" value="1"/>
</dbReference>
<sequence length="305" mass="35275">MNDNLKAFLDAKVAQYNRPEFIANDPVSIPHLFSKKQDIEIMGFWAATLAWGQRVTIINKCKELIALMDGAPYDFIVNHQEPDLKRLLHFKHRTFNDIDTLYFISFFRWHYERYESLEDAFLPPGPIRGELKMVTLTSHVEPVETLTASLSLRQAQTDPANVSASPSGGWGAEAALNHFRSYFFSLPDFPHRTKKHVSSPSQKSTCKRLNMFLRWMVRKDEQGVDFGIWNEFKPADLICPCDLHVDRVARKLKLITRKRTDWQTAVELTHNLRELDPTDPVKYDFALFGLGIEERWGIEGILPQL</sequence>
<comment type="caution">
    <text evidence="1">The sequence shown here is derived from an EMBL/GenBank/DDBJ whole genome shotgun (WGS) entry which is preliminary data.</text>
</comment>
<reference evidence="1 2" key="1">
    <citation type="submission" date="2019-07" db="EMBL/GenBank/DDBJ databases">
        <authorList>
            <person name="Kim J."/>
        </authorList>
    </citation>
    <scope>NUCLEOTIDE SEQUENCE [LARGE SCALE GENOMIC DNA]</scope>
    <source>
        <strain evidence="2">dk17</strain>
    </source>
</reference>
<dbReference type="Proteomes" id="UP000320042">
    <property type="component" value="Unassembled WGS sequence"/>
</dbReference>
<evidence type="ECO:0000313" key="2">
    <source>
        <dbReference type="Proteomes" id="UP000320042"/>
    </source>
</evidence>
<dbReference type="OrthoDB" id="9773332at2"/>
<dbReference type="NCBIfam" id="TIGR02757">
    <property type="entry name" value="TIGR02757 family protein"/>
    <property type="match status" value="1"/>
</dbReference>
<gene>
    <name evidence="1" type="ORF">FPZ43_11075</name>
</gene>
<keyword evidence="2" id="KW-1185">Reference proteome</keyword>